<dbReference type="EMBL" id="FZOU01000001">
    <property type="protein sequence ID" value="SNS27116.1"/>
    <property type="molecule type" value="Genomic_DNA"/>
</dbReference>
<keyword evidence="1" id="KW-1133">Transmembrane helix</keyword>
<gene>
    <name evidence="2" type="ORF">SAMN05421770_101280</name>
</gene>
<feature type="transmembrane region" description="Helical" evidence="1">
    <location>
        <begin position="67"/>
        <end position="86"/>
    </location>
</feature>
<dbReference type="AlphaFoldDB" id="A0A239D3N6"/>
<reference evidence="2 3" key="1">
    <citation type="submission" date="2017-06" db="EMBL/GenBank/DDBJ databases">
        <authorList>
            <person name="Kim H.J."/>
            <person name="Triplett B.A."/>
        </authorList>
    </citation>
    <scope>NUCLEOTIDE SEQUENCE [LARGE SCALE GENOMIC DNA]</scope>
    <source>
        <strain evidence="2 3">DSM 18704</strain>
    </source>
</reference>
<keyword evidence="1" id="KW-0812">Transmembrane</keyword>
<accession>A0A239D3N6</accession>
<feature type="transmembrane region" description="Helical" evidence="1">
    <location>
        <begin position="130"/>
        <end position="154"/>
    </location>
</feature>
<feature type="transmembrane region" description="Helical" evidence="1">
    <location>
        <begin position="199"/>
        <end position="227"/>
    </location>
</feature>
<organism evidence="2 3">
    <name type="scientific">Granulicella rosea</name>
    <dbReference type="NCBI Taxonomy" id="474952"/>
    <lineage>
        <taxon>Bacteria</taxon>
        <taxon>Pseudomonadati</taxon>
        <taxon>Acidobacteriota</taxon>
        <taxon>Terriglobia</taxon>
        <taxon>Terriglobales</taxon>
        <taxon>Acidobacteriaceae</taxon>
        <taxon>Granulicella</taxon>
    </lineage>
</organism>
<name>A0A239D3N6_9BACT</name>
<evidence type="ECO:0000313" key="3">
    <source>
        <dbReference type="Proteomes" id="UP000198356"/>
    </source>
</evidence>
<evidence type="ECO:0000313" key="2">
    <source>
        <dbReference type="EMBL" id="SNS27116.1"/>
    </source>
</evidence>
<dbReference type="Proteomes" id="UP000198356">
    <property type="component" value="Unassembled WGS sequence"/>
</dbReference>
<keyword evidence="1" id="KW-0472">Membrane</keyword>
<sequence>MNNLCHRCSGELTSRDGAASFCPHCGATQLYLLDHLLEDVPADSQTTGAPPPPGVPGAGRLIEWQTVIQSAAFVGAVAALLCVVSMKVAVFGMLGFLWVVSGSVIAIGLYQSRRPAAYMDAATGARIGVVVGLIVAAALGVAIAIAGVVSRYALHGMGEFDATLRTLLQTLIHQTQAQSQGQPMPDEIVRYMFSPEFRAAWMLTVMTTLGVGVLVMSTLGGAFAGFLRTRPRVIEG</sequence>
<proteinExistence type="predicted"/>
<keyword evidence="3" id="KW-1185">Reference proteome</keyword>
<feature type="transmembrane region" description="Helical" evidence="1">
    <location>
        <begin position="92"/>
        <end position="110"/>
    </location>
</feature>
<evidence type="ECO:0000256" key="1">
    <source>
        <dbReference type="SAM" id="Phobius"/>
    </source>
</evidence>
<protein>
    <submittedName>
        <fullName evidence="2">Uncharacterized protein</fullName>
    </submittedName>
</protein>
<dbReference type="OrthoDB" id="117836at2"/>
<dbReference type="RefSeq" id="WP_089406590.1">
    <property type="nucleotide sequence ID" value="NZ_FZOU01000001.1"/>
</dbReference>